<dbReference type="InterPro" id="IPR010207">
    <property type="entry name" value="Elect_transpt_cplx_RnfB/RsxB"/>
</dbReference>
<evidence type="ECO:0000256" key="3">
    <source>
        <dbReference type="ARBA" id="ARBA00022485"/>
    </source>
</evidence>
<evidence type="ECO:0000259" key="13">
    <source>
        <dbReference type="PROSITE" id="PS51656"/>
    </source>
</evidence>
<keyword evidence="6" id="KW-0677">Repeat</keyword>
<evidence type="ECO:0000313" key="14">
    <source>
        <dbReference type="EMBL" id="OGI61500.1"/>
    </source>
</evidence>
<comment type="caution">
    <text evidence="14">The sequence shown here is derived from an EMBL/GenBank/DDBJ whole genome shotgun (WGS) entry which is preliminary data.</text>
</comment>
<keyword evidence="7" id="KW-1278">Translocase</keyword>
<dbReference type="PANTHER" id="PTHR42859">
    <property type="entry name" value="OXIDOREDUCTASE"/>
    <property type="match status" value="1"/>
</dbReference>
<evidence type="ECO:0000256" key="4">
    <source>
        <dbReference type="ARBA" id="ARBA00022519"/>
    </source>
</evidence>
<keyword evidence="3" id="KW-0004">4Fe-4S</keyword>
<keyword evidence="11" id="KW-0472">Membrane</keyword>
<evidence type="ECO:0000313" key="15">
    <source>
        <dbReference type="Proteomes" id="UP000179076"/>
    </source>
</evidence>
<keyword evidence="8" id="KW-0249">Electron transport</keyword>
<feature type="domain" description="4Fe-4S ferredoxin-type" evidence="12">
    <location>
        <begin position="78"/>
        <end position="107"/>
    </location>
</feature>
<gene>
    <name evidence="14" type="ORF">A2W18_13670</name>
</gene>
<evidence type="ECO:0000256" key="10">
    <source>
        <dbReference type="ARBA" id="ARBA00023014"/>
    </source>
</evidence>
<keyword evidence="2" id="KW-1003">Cell membrane</keyword>
<keyword evidence="5" id="KW-0479">Metal-binding</keyword>
<accession>A0A1F6UVN1</accession>
<evidence type="ECO:0000256" key="6">
    <source>
        <dbReference type="ARBA" id="ARBA00022737"/>
    </source>
</evidence>
<keyword evidence="4" id="KW-0997">Cell inner membrane</keyword>
<dbReference type="SUPFAM" id="SSF54862">
    <property type="entry name" value="4Fe-4S ferredoxins"/>
    <property type="match status" value="1"/>
</dbReference>
<dbReference type="GO" id="GO:0051539">
    <property type="term" value="F:4 iron, 4 sulfur cluster binding"/>
    <property type="evidence" value="ECO:0007669"/>
    <property type="project" value="UniProtKB-KW"/>
</dbReference>
<dbReference type="GO" id="GO:0009055">
    <property type="term" value="F:electron transfer activity"/>
    <property type="evidence" value="ECO:0007669"/>
    <property type="project" value="InterPro"/>
</dbReference>
<feature type="domain" description="4Fe-4S" evidence="13">
    <location>
        <begin position="3"/>
        <end position="62"/>
    </location>
</feature>
<evidence type="ECO:0000256" key="5">
    <source>
        <dbReference type="ARBA" id="ARBA00022723"/>
    </source>
</evidence>
<name>A0A1F6UVN1_9PROT</name>
<protein>
    <recommendedName>
        <fullName evidence="16">Rnf electron transport complex subunit B</fullName>
    </recommendedName>
</protein>
<dbReference type="AlphaFoldDB" id="A0A1F6UVN1"/>
<evidence type="ECO:0000256" key="9">
    <source>
        <dbReference type="ARBA" id="ARBA00023004"/>
    </source>
</evidence>
<dbReference type="NCBIfam" id="TIGR01944">
    <property type="entry name" value="rnfB"/>
    <property type="match status" value="1"/>
</dbReference>
<evidence type="ECO:0008006" key="16">
    <source>
        <dbReference type="Google" id="ProtNLM"/>
    </source>
</evidence>
<organism evidence="14 15">
    <name type="scientific">Candidatus Muproteobacteria bacterium RBG_16_60_9</name>
    <dbReference type="NCBI Taxonomy" id="1817755"/>
    <lineage>
        <taxon>Bacteria</taxon>
        <taxon>Pseudomonadati</taxon>
        <taxon>Pseudomonadota</taxon>
        <taxon>Candidatus Muproteobacteria</taxon>
    </lineage>
</organism>
<dbReference type="InterPro" id="IPR050294">
    <property type="entry name" value="RnfB_subfamily"/>
</dbReference>
<dbReference type="Proteomes" id="UP000179076">
    <property type="component" value="Unassembled WGS sequence"/>
</dbReference>
<keyword evidence="10" id="KW-0411">Iron-sulfur</keyword>
<evidence type="ECO:0000259" key="12">
    <source>
        <dbReference type="PROSITE" id="PS51379"/>
    </source>
</evidence>
<dbReference type="PROSITE" id="PS51656">
    <property type="entry name" value="4FE4S"/>
    <property type="match status" value="1"/>
</dbReference>
<dbReference type="Gene3D" id="3.30.70.20">
    <property type="match status" value="1"/>
</dbReference>
<dbReference type="InterPro" id="IPR007202">
    <property type="entry name" value="4Fe-4S_dom"/>
</dbReference>
<keyword evidence="9" id="KW-0408">Iron</keyword>
<evidence type="ECO:0000256" key="11">
    <source>
        <dbReference type="ARBA" id="ARBA00023136"/>
    </source>
</evidence>
<dbReference type="PANTHER" id="PTHR42859:SF3">
    <property type="entry name" value="ION-TRANSLOCATING OXIDOREDUCTASE COMPLEX SUBUNIT B"/>
    <property type="match status" value="1"/>
</dbReference>
<keyword evidence="1" id="KW-0813">Transport</keyword>
<dbReference type="PROSITE" id="PS51379">
    <property type="entry name" value="4FE4S_FER_2"/>
    <property type="match status" value="2"/>
</dbReference>
<feature type="domain" description="4Fe-4S ferredoxin-type" evidence="12">
    <location>
        <begin position="108"/>
        <end position="137"/>
    </location>
</feature>
<dbReference type="Pfam" id="PF14697">
    <property type="entry name" value="Fer4_21"/>
    <property type="match status" value="1"/>
</dbReference>
<evidence type="ECO:0000256" key="7">
    <source>
        <dbReference type="ARBA" id="ARBA00022967"/>
    </source>
</evidence>
<evidence type="ECO:0000256" key="8">
    <source>
        <dbReference type="ARBA" id="ARBA00022982"/>
    </source>
</evidence>
<dbReference type="Gene3D" id="1.10.15.40">
    <property type="entry name" value="Electron transport complex subunit B, putative Fe-S cluster"/>
    <property type="match status" value="1"/>
</dbReference>
<evidence type="ECO:0000256" key="1">
    <source>
        <dbReference type="ARBA" id="ARBA00022448"/>
    </source>
</evidence>
<proteinExistence type="predicted"/>
<dbReference type="InterPro" id="IPR017900">
    <property type="entry name" value="4Fe4S_Fe_S_CS"/>
</dbReference>
<dbReference type="InterPro" id="IPR017896">
    <property type="entry name" value="4Fe4S_Fe-S-bd"/>
</dbReference>
<sequence>MNAEPARIDSIDACLPQTQCTRCGYPSCRVYAAALVRGDADIDQCPPGGEPTVRALANILNVAVKPPNPAFGAHQPRRRAVIDEARCIGCRKCIDACPVDAIVGARKWMHTVITTHCNGCELCLPPCPVDCIDMVAVTSTVADSPWPEYSRAEVGAWRDRSVARMTRLARGRVRMTATEREFNAREKSIRSAPAPETIRSEIAAAVARVRRRRLSAPKRSSDSD</sequence>
<dbReference type="GO" id="GO:0046872">
    <property type="term" value="F:metal ion binding"/>
    <property type="evidence" value="ECO:0007669"/>
    <property type="project" value="UniProtKB-KW"/>
</dbReference>
<dbReference type="Pfam" id="PF04060">
    <property type="entry name" value="FeS"/>
    <property type="match status" value="1"/>
</dbReference>
<dbReference type="EMBL" id="MFSP01000194">
    <property type="protein sequence ID" value="OGI61500.1"/>
    <property type="molecule type" value="Genomic_DNA"/>
</dbReference>
<dbReference type="PROSITE" id="PS00198">
    <property type="entry name" value="4FE4S_FER_1"/>
    <property type="match status" value="2"/>
</dbReference>
<evidence type="ECO:0000256" key="2">
    <source>
        <dbReference type="ARBA" id="ARBA00022475"/>
    </source>
</evidence>
<reference evidence="14 15" key="1">
    <citation type="journal article" date="2016" name="Nat. Commun.">
        <title>Thousands of microbial genomes shed light on interconnected biogeochemical processes in an aquifer system.</title>
        <authorList>
            <person name="Anantharaman K."/>
            <person name="Brown C.T."/>
            <person name="Hug L.A."/>
            <person name="Sharon I."/>
            <person name="Castelle C.J."/>
            <person name="Probst A.J."/>
            <person name="Thomas B.C."/>
            <person name="Singh A."/>
            <person name="Wilkins M.J."/>
            <person name="Karaoz U."/>
            <person name="Brodie E.L."/>
            <person name="Williams K.H."/>
            <person name="Hubbard S.S."/>
            <person name="Banfield J.F."/>
        </authorList>
    </citation>
    <scope>NUCLEOTIDE SEQUENCE [LARGE SCALE GENOMIC DNA]</scope>
</reference>